<dbReference type="KEGG" id="dpc:A6048_02440"/>
<keyword evidence="4 6" id="KW-1133">Transmembrane helix</keyword>
<dbReference type="Proteomes" id="UP000244903">
    <property type="component" value="Chromosome"/>
</dbReference>
<evidence type="ECO:0000256" key="3">
    <source>
        <dbReference type="ARBA" id="ARBA00022692"/>
    </source>
</evidence>
<dbReference type="GO" id="GO:0005886">
    <property type="term" value="C:plasma membrane"/>
    <property type="evidence" value="ECO:0007669"/>
    <property type="project" value="UniProtKB-SubCell"/>
</dbReference>
<evidence type="ECO:0000256" key="4">
    <source>
        <dbReference type="ARBA" id="ARBA00022989"/>
    </source>
</evidence>
<feature type="domain" description="Type II secretion system protein GspF" evidence="7">
    <location>
        <begin position="91"/>
        <end position="214"/>
    </location>
</feature>
<evidence type="ECO:0000256" key="6">
    <source>
        <dbReference type="SAM" id="Phobius"/>
    </source>
</evidence>
<evidence type="ECO:0000256" key="2">
    <source>
        <dbReference type="ARBA" id="ARBA00022475"/>
    </source>
</evidence>
<dbReference type="EMBL" id="CP015453">
    <property type="protein sequence ID" value="AWH94553.1"/>
    <property type="molecule type" value="Genomic_DNA"/>
</dbReference>
<evidence type="ECO:0000256" key="1">
    <source>
        <dbReference type="ARBA" id="ARBA00004651"/>
    </source>
</evidence>
<feature type="transmembrane region" description="Helical" evidence="6">
    <location>
        <begin position="12"/>
        <end position="31"/>
    </location>
</feature>
<gene>
    <name evidence="8" type="ORF">A6048_02440</name>
</gene>
<evidence type="ECO:0000313" key="8">
    <source>
        <dbReference type="EMBL" id="AWH94553.1"/>
    </source>
</evidence>
<dbReference type="InterPro" id="IPR018076">
    <property type="entry name" value="T2SS_GspF_dom"/>
</dbReference>
<accession>A0AAD0JS33</accession>
<dbReference type="PANTHER" id="PTHR35007">
    <property type="entry name" value="INTEGRAL MEMBRANE PROTEIN-RELATED"/>
    <property type="match status" value="1"/>
</dbReference>
<comment type="subcellular location">
    <subcellularLocation>
        <location evidence="1">Cell membrane</location>
        <topology evidence="1">Multi-pass membrane protein</topology>
    </subcellularLocation>
</comment>
<reference evidence="8 9" key="1">
    <citation type="submission" date="2016-04" db="EMBL/GenBank/DDBJ databases">
        <title>Complete genome sequence of the haloalkaliphilic hydrocarbon-degrading bacterium Dietzia psychralcaliphila ILA-1T, isolated from a drain of a fish product-processing plant.</title>
        <authorList>
            <person name="Zhao J."/>
            <person name="Hu B."/>
            <person name="Geng S."/>
            <person name="Nie Y."/>
            <person name="Tang Y."/>
        </authorList>
    </citation>
    <scope>NUCLEOTIDE SEQUENCE [LARGE SCALE GENOMIC DNA]</scope>
    <source>
        <strain evidence="8 9">ILA-1</strain>
    </source>
</reference>
<keyword evidence="5 6" id="KW-0472">Membrane</keyword>
<keyword evidence="9" id="KW-1185">Reference proteome</keyword>
<keyword evidence="3 6" id="KW-0812">Transmembrane</keyword>
<keyword evidence="2" id="KW-1003">Cell membrane</keyword>
<protein>
    <recommendedName>
        <fullName evidence="7">Type II secretion system protein GspF domain-containing protein</fullName>
    </recommendedName>
</protein>
<dbReference type="Pfam" id="PF00482">
    <property type="entry name" value="T2SSF"/>
    <property type="match status" value="1"/>
</dbReference>
<sequence>MDGPDRGPGIQMSAALLLVAAAVCVAPWRGAATERLRGLALASASIPSPSASASARRTAGLSRSHLLLPVLEWVRRRRAGPADTGSLARMLDLLAVALLAGLPTHLALAAVGDAVAPTEPDLAGPLHAAAARVRLGATPAQAWREVPGADRLAPVSSVLARATDGGGSVRSALDHAAHRMRSDADAAATARAERAAVLVAGPLGLCFLPAFVCLGVLPVVVGLADGMLPGVLP</sequence>
<evidence type="ECO:0000259" key="7">
    <source>
        <dbReference type="Pfam" id="PF00482"/>
    </source>
</evidence>
<organism evidence="8 9">
    <name type="scientific">Dietzia psychralcaliphila</name>
    <dbReference type="NCBI Taxonomy" id="139021"/>
    <lineage>
        <taxon>Bacteria</taxon>
        <taxon>Bacillati</taxon>
        <taxon>Actinomycetota</taxon>
        <taxon>Actinomycetes</taxon>
        <taxon>Mycobacteriales</taxon>
        <taxon>Dietziaceae</taxon>
        <taxon>Dietzia</taxon>
    </lineage>
</organism>
<proteinExistence type="predicted"/>
<dbReference type="PANTHER" id="PTHR35007:SF3">
    <property type="entry name" value="POSSIBLE CONSERVED ALANINE RICH MEMBRANE PROTEIN"/>
    <property type="match status" value="1"/>
</dbReference>
<name>A0AAD0JS33_9ACTN</name>
<dbReference type="AlphaFoldDB" id="A0AAD0JS33"/>
<feature type="transmembrane region" description="Helical" evidence="6">
    <location>
        <begin position="197"/>
        <end position="224"/>
    </location>
</feature>
<evidence type="ECO:0000313" key="9">
    <source>
        <dbReference type="Proteomes" id="UP000244903"/>
    </source>
</evidence>
<evidence type="ECO:0000256" key="5">
    <source>
        <dbReference type="ARBA" id="ARBA00023136"/>
    </source>
</evidence>